<keyword evidence="1" id="KW-1133">Transmembrane helix</keyword>
<gene>
    <name evidence="3" type="ORF">RZ517_03245</name>
</gene>
<sequence length="44" mass="4820">MSDHKHGDMDIKVQEKTFNGFIKASAWVAGISIALLLFIAMING</sequence>
<accession>A0ABZ2HHI5</accession>
<dbReference type="Gene3D" id="1.20.5.160">
    <property type="entry name" value="Bacterial aa3 type cytochrome c oxidase subunit IV"/>
    <property type="match status" value="1"/>
</dbReference>
<dbReference type="Pfam" id="PF07835">
    <property type="entry name" value="COX4_pro_2"/>
    <property type="match status" value="1"/>
</dbReference>
<evidence type="ECO:0000259" key="2">
    <source>
        <dbReference type="Pfam" id="PF07835"/>
    </source>
</evidence>
<dbReference type="SUPFAM" id="SSF81469">
    <property type="entry name" value="Bacterial aa3 type cytochrome c oxidase subunit IV"/>
    <property type="match status" value="1"/>
</dbReference>
<protein>
    <submittedName>
        <fullName evidence="3">Aa3-type cytochrome c oxidase subunit IV</fullName>
    </submittedName>
</protein>
<evidence type="ECO:0000313" key="3">
    <source>
        <dbReference type="EMBL" id="WWR47215.1"/>
    </source>
</evidence>
<dbReference type="EMBL" id="CP146069">
    <property type="protein sequence ID" value="WWR47215.1"/>
    <property type="molecule type" value="Genomic_DNA"/>
</dbReference>
<name>A0ABZ2HHI5_9RHOB</name>
<dbReference type="InterPro" id="IPR036596">
    <property type="entry name" value="Cyt-C_aa3_sf"/>
</dbReference>
<organism evidence="3 4">
    <name type="scientific">Roseovarius phycicola</name>
    <dbReference type="NCBI Taxonomy" id="3080976"/>
    <lineage>
        <taxon>Bacteria</taxon>
        <taxon>Pseudomonadati</taxon>
        <taxon>Pseudomonadota</taxon>
        <taxon>Alphaproteobacteria</taxon>
        <taxon>Rhodobacterales</taxon>
        <taxon>Roseobacteraceae</taxon>
        <taxon>Roseovarius</taxon>
    </lineage>
</organism>
<keyword evidence="4" id="KW-1185">Reference proteome</keyword>
<dbReference type="Proteomes" id="UP001364156">
    <property type="component" value="Chromosome"/>
</dbReference>
<evidence type="ECO:0000256" key="1">
    <source>
        <dbReference type="SAM" id="Phobius"/>
    </source>
</evidence>
<evidence type="ECO:0000313" key="4">
    <source>
        <dbReference type="Proteomes" id="UP001364156"/>
    </source>
</evidence>
<proteinExistence type="predicted"/>
<dbReference type="RefSeq" id="WP_338550048.1">
    <property type="nucleotide sequence ID" value="NZ_CP146069.1"/>
</dbReference>
<reference evidence="3 4" key="1">
    <citation type="submission" date="2023-10" db="EMBL/GenBank/DDBJ databases">
        <title>Roseovarius strain S88 nov., isolated from a marine algae.</title>
        <authorList>
            <person name="Lee M.W."/>
            <person name="Lee J.K."/>
            <person name="Kim J.M."/>
            <person name="Choi D.G."/>
            <person name="Baek J.H."/>
            <person name="Bayburt H."/>
            <person name="Jung J.J."/>
            <person name="Han D.M."/>
            <person name="Jeon C.O."/>
        </authorList>
    </citation>
    <scope>NUCLEOTIDE SEQUENCE [LARGE SCALE GENOMIC DNA]</scope>
    <source>
        <strain evidence="3 4">S88</strain>
    </source>
</reference>
<feature type="transmembrane region" description="Helical" evidence="1">
    <location>
        <begin position="21"/>
        <end position="42"/>
    </location>
</feature>
<feature type="domain" description="Cytochrome c oxidase subunit IV bacterial aa3 type" evidence="2">
    <location>
        <begin position="4"/>
        <end position="43"/>
    </location>
</feature>
<keyword evidence="1" id="KW-0472">Membrane</keyword>
<keyword evidence="1" id="KW-0812">Transmembrane</keyword>
<dbReference type="InterPro" id="IPR012422">
    <property type="entry name" value="Cyt_c_oxidase_su4_bac-aa3"/>
</dbReference>